<dbReference type="AlphaFoldDB" id="A0A089Q0U1"/>
<gene>
    <name evidence="3" type="ORF">JT31_05760</name>
</gene>
<dbReference type="KEGG" id="cnt:JT31_05760"/>
<sequence>MTMQQQLQQWLDAWGRQQKISLRLEEGICQLTNAQQQEAAVIELPPESSSVVLHCRVGQLTGQDAALLPNLLAMNFEMNAMRGCWLALDGENAIRLCTQCEMSALDAEQFARWLSAFIGQSGEVREFLTELPSLLEAAAAR</sequence>
<keyword evidence="4" id="KW-1185">Reference proteome</keyword>
<dbReference type="Pfam" id="PF05932">
    <property type="entry name" value="CesT"/>
    <property type="match status" value="1"/>
</dbReference>
<evidence type="ECO:0000256" key="1">
    <source>
        <dbReference type="ARBA" id="ARBA00093771"/>
    </source>
</evidence>
<proteinExistence type="inferred from homology"/>
<comment type="similarity">
    <text evidence="1">Belongs to the CesT/SycH chaperone family.</text>
</comment>
<dbReference type="RefSeq" id="WP_038474346.1">
    <property type="nucleotide sequence ID" value="NZ_CP009451.1"/>
</dbReference>
<dbReference type="InterPro" id="IPR010261">
    <property type="entry name" value="Tir_chaperone"/>
</dbReference>
<evidence type="ECO:0000313" key="4">
    <source>
        <dbReference type="Proteomes" id="UP000029481"/>
    </source>
</evidence>
<dbReference type="Proteomes" id="UP000029481">
    <property type="component" value="Chromosome"/>
</dbReference>
<dbReference type="SUPFAM" id="SSF69635">
    <property type="entry name" value="Type III secretory system chaperone-like"/>
    <property type="match status" value="1"/>
</dbReference>
<evidence type="ECO:0000256" key="2">
    <source>
        <dbReference type="ARBA" id="ARBA00093795"/>
    </source>
</evidence>
<evidence type="ECO:0000313" key="3">
    <source>
        <dbReference type="EMBL" id="AIR04139.1"/>
    </source>
</evidence>
<dbReference type="CDD" id="cd17024">
    <property type="entry name" value="T3SC_IA_DspF-like"/>
    <property type="match status" value="1"/>
</dbReference>
<dbReference type="Gene3D" id="3.30.1460.10">
    <property type="match status" value="1"/>
</dbReference>
<organism evidence="3 4">
    <name type="scientific">Cedecea neteri</name>
    <dbReference type="NCBI Taxonomy" id="158822"/>
    <lineage>
        <taxon>Bacteria</taxon>
        <taxon>Pseudomonadati</taxon>
        <taxon>Pseudomonadota</taxon>
        <taxon>Gammaproteobacteria</taxon>
        <taxon>Enterobacterales</taxon>
        <taxon>Enterobacteriaceae</taxon>
        <taxon>Cedecea</taxon>
    </lineage>
</organism>
<reference evidence="3 4" key="1">
    <citation type="submission" date="2014-09" db="EMBL/GenBank/DDBJ databases">
        <title>Cedecea neteri SSMD04 Genome Sequencing.</title>
        <authorList>
            <person name="Tan J.-Y."/>
        </authorList>
    </citation>
    <scope>NUCLEOTIDE SEQUENCE [LARGE SCALE GENOMIC DNA]</scope>
    <source>
        <strain evidence="3 4">SSMD04</strain>
    </source>
</reference>
<name>A0A089Q0U1_9ENTR</name>
<dbReference type="OrthoDB" id="7026419at2"/>
<protein>
    <recommendedName>
        <fullName evidence="2">Tir chaperone</fullName>
    </recommendedName>
</protein>
<dbReference type="EMBL" id="CP009451">
    <property type="protein sequence ID" value="AIR04139.1"/>
    <property type="molecule type" value="Genomic_DNA"/>
</dbReference>
<accession>A0A089Q0U1</accession>
<dbReference type="GO" id="GO:0030254">
    <property type="term" value="P:protein secretion by the type III secretion system"/>
    <property type="evidence" value="ECO:0007669"/>
    <property type="project" value="InterPro"/>
</dbReference>